<feature type="compositionally biased region" description="Basic and acidic residues" evidence="1">
    <location>
        <begin position="148"/>
        <end position="163"/>
    </location>
</feature>
<proteinExistence type="predicted"/>
<evidence type="ECO:0000313" key="2">
    <source>
        <dbReference type="EMBL" id="KAK8961750.1"/>
    </source>
</evidence>
<dbReference type="EMBL" id="JBBWWR010000009">
    <property type="protein sequence ID" value="KAK8961750.1"/>
    <property type="molecule type" value="Genomic_DNA"/>
</dbReference>
<keyword evidence="3" id="KW-1185">Reference proteome</keyword>
<gene>
    <name evidence="2" type="ORF">KSP40_PGU018798</name>
</gene>
<protein>
    <submittedName>
        <fullName evidence="2">Uncharacterized protein</fullName>
    </submittedName>
</protein>
<comment type="caution">
    <text evidence="2">The sequence shown here is derived from an EMBL/GenBank/DDBJ whole genome shotgun (WGS) entry which is preliminary data.</text>
</comment>
<feature type="region of interest" description="Disordered" evidence="1">
    <location>
        <begin position="58"/>
        <end position="112"/>
    </location>
</feature>
<organism evidence="2 3">
    <name type="scientific">Platanthera guangdongensis</name>
    <dbReference type="NCBI Taxonomy" id="2320717"/>
    <lineage>
        <taxon>Eukaryota</taxon>
        <taxon>Viridiplantae</taxon>
        <taxon>Streptophyta</taxon>
        <taxon>Embryophyta</taxon>
        <taxon>Tracheophyta</taxon>
        <taxon>Spermatophyta</taxon>
        <taxon>Magnoliopsida</taxon>
        <taxon>Liliopsida</taxon>
        <taxon>Asparagales</taxon>
        <taxon>Orchidaceae</taxon>
        <taxon>Orchidoideae</taxon>
        <taxon>Orchideae</taxon>
        <taxon>Orchidinae</taxon>
        <taxon>Platanthera</taxon>
    </lineage>
</organism>
<dbReference type="Proteomes" id="UP001412067">
    <property type="component" value="Unassembled WGS sequence"/>
</dbReference>
<evidence type="ECO:0000313" key="3">
    <source>
        <dbReference type="Proteomes" id="UP001412067"/>
    </source>
</evidence>
<reference evidence="2 3" key="1">
    <citation type="journal article" date="2022" name="Nat. Plants">
        <title>Genomes of leafy and leafless Platanthera orchids illuminate the evolution of mycoheterotrophy.</title>
        <authorList>
            <person name="Li M.H."/>
            <person name="Liu K.W."/>
            <person name="Li Z."/>
            <person name="Lu H.C."/>
            <person name="Ye Q.L."/>
            <person name="Zhang D."/>
            <person name="Wang J.Y."/>
            <person name="Li Y.F."/>
            <person name="Zhong Z.M."/>
            <person name="Liu X."/>
            <person name="Yu X."/>
            <person name="Liu D.K."/>
            <person name="Tu X.D."/>
            <person name="Liu B."/>
            <person name="Hao Y."/>
            <person name="Liao X.Y."/>
            <person name="Jiang Y.T."/>
            <person name="Sun W.H."/>
            <person name="Chen J."/>
            <person name="Chen Y.Q."/>
            <person name="Ai Y."/>
            <person name="Zhai J.W."/>
            <person name="Wu S.S."/>
            <person name="Zhou Z."/>
            <person name="Hsiao Y.Y."/>
            <person name="Wu W.L."/>
            <person name="Chen Y.Y."/>
            <person name="Lin Y.F."/>
            <person name="Hsu J.L."/>
            <person name="Li C.Y."/>
            <person name="Wang Z.W."/>
            <person name="Zhao X."/>
            <person name="Zhong W.Y."/>
            <person name="Ma X.K."/>
            <person name="Ma L."/>
            <person name="Huang J."/>
            <person name="Chen G.Z."/>
            <person name="Huang M.Z."/>
            <person name="Huang L."/>
            <person name="Peng D.H."/>
            <person name="Luo Y.B."/>
            <person name="Zou S.Q."/>
            <person name="Chen S.P."/>
            <person name="Lan S."/>
            <person name="Tsai W.C."/>
            <person name="Van de Peer Y."/>
            <person name="Liu Z.J."/>
        </authorList>
    </citation>
    <scope>NUCLEOTIDE SEQUENCE [LARGE SCALE GENOMIC DNA]</scope>
    <source>
        <strain evidence="2">Lor288</strain>
    </source>
</reference>
<sequence>MELVGVLDAGRRSGFPGVKLVLNFQSHMLHHPPILAANADFFPSRTCVGVTPYEGVKGGGQPLELAKAPSRRHADRSKGLGGLKGSGDPSAAQTAGGGERRASDLDGAAPSRTVLSFSPAGLAIGGGEGGGRSQQGRRLPGGIAIGGRGEEGGRGRHLPDRLCQRRAGKGAAASRAAWKPARGIPNGGRQSTVWDPSCGGYDPVHGGHGVDRARVITREAKIQYGINKSQELHVHNLGSIDSECSRTSAVNATENCQQRMLPNRRKRSRELKLTILKLATEKLLVQQQKISWGEGDSEKLQNSSGGLKSYSQGAVPNTYKTALAAGIEIFQPPELRQQTHNLLSAWTIGSGEGKVHQMHCTVKCEQSNATNPSQLVRRCVHILAHFEMCALRCARISVCSHPSDR</sequence>
<name>A0ABR2MC72_9ASPA</name>
<feature type="compositionally biased region" description="Low complexity" evidence="1">
    <location>
        <begin position="169"/>
        <end position="183"/>
    </location>
</feature>
<evidence type="ECO:0000256" key="1">
    <source>
        <dbReference type="SAM" id="MobiDB-lite"/>
    </source>
</evidence>
<accession>A0ABR2MC72</accession>
<feature type="region of interest" description="Disordered" evidence="1">
    <location>
        <begin position="125"/>
        <end position="195"/>
    </location>
</feature>